<keyword evidence="1" id="KW-1133">Transmembrane helix</keyword>
<name>A0A7S1YD47_9STRA</name>
<dbReference type="AlphaFoldDB" id="A0A7S1YD47"/>
<feature type="transmembrane region" description="Helical" evidence="1">
    <location>
        <begin position="43"/>
        <end position="65"/>
    </location>
</feature>
<keyword evidence="1" id="KW-0472">Membrane</keyword>
<protein>
    <submittedName>
        <fullName evidence="2">Uncharacterized protein</fullName>
    </submittedName>
</protein>
<evidence type="ECO:0000313" key="2">
    <source>
        <dbReference type="EMBL" id="CAD9292522.1"/>
    </source>
</evidence>
<feature type="transmembrane region" description="Helical" evidence="1">
    <location>
        <begin position="12"/>
        <end position="31"/>
    </location>
</feature>
<organism evidence="2">
    <name type="scientific">Grammatophora oceanica</name>
    <dbReference type="NCBI Taxonomy" id="210454"/>
    <lineage>
        <taxon>Eukaryota</taxon>
        <taxon>Sar</taxon>
        <taxon>Stramenopiles</taxon>
        <taxon>Ochrophyta</taxon>
        <taxon>Bacillariophyta</taxon>
        <taxon>Fragilariophyceae</taxon>
        <taxon>Fragilariophycidae</taxon>
        <taxon>Rhabdonematales</taxon>
        <taxon>Grammatophoraceae</taxon>
        <taxon>Grammatophora</taxon>
    </lineage>
</organism>
<keyword evidence="1" id="KW-0812">Transmembrane</keyword>
<accession>A0A7S1YD47</accession>
<dbReference type="EMBL" id="HBGK01033984">
    <property type="protein sequence ID" value="CAD9292522.1"/>
    <property type="molecule type" value="Transcribed_RNA"/>
</dbReference>
<evidence type="ECO:0000256" key="1">
    <source>
        <dbReference type="SAM" id="Phobius"/>
    </source>
</evidence>
<sequence length="167" mass="18680">MMCITETVRGWLVGWLSTAAYIILALLANNNDNPSQQTLFHQLVSAAIGILSVVETFFELQLQVYIQSSTLHLVLESLFFDEESINRWSFLSVLLAGSFWSNKNNKKQPRAHFRKRIPASEQQQGNGGVRIPSGRSIVLTRAAIAFDSTRLLIAGAFQTVENVEEEP</sequence>
<proteinExistence type="predicted"/>
<reference evidence="2" key="1">
    <citation type="submission" date="2021-01" db="EMBL/GenBank/DDBJ databases">
        <authorList>
            <person name="Corre E."/>
            <person name="Pelletier E."/>
            <person name="Niang G."/>
            <person name="Scheremetjew M."/>
            <person name="Finn R."/>
            <person name="Kale V."/>
            <person name="Holt S."/>
            <person name="Cochrane G."/>
            <person name="Meng A."/>
            <person name="Brown T."/>
            <person name="Cohen L."/>
        </authorList>
    </citation>
    <scope>NUCLEOTIDE SEQUENCE</scope>
    <source>
        <strain evidence="2">CCMP 410</strain>
    </source>
</reference>
<gene>
    <name evidence="2" type="ORF">GOCE00092_LOCUS17616</name>
</gene>